<dbReference type="InterPro" id="IPR005170">
    <property type="entry name" value="Transptr-assoc_dom"/>
</dbReference>
<dbReference type="InterPro" id="IPR000644">
    <property type="entry name" value="CBS_dom"/>
</dbReference>
<evidence type="ECO:0000256" key="3">
    <source>
        <dbReference type="ARBA" id="ARBA00022475"/>
    </source>
</evidence>
<dbReference type="Pfam" id="PF03471">
    <property type="entry name" value="CorC_HlyC"/>
    <property type="match status" value="1"/>
</dbReference>
<sequence>MSEGSKQNKKSTDAFSKYMRKLFGIQEITESQREYIEKLERELESAKGTLSTREEKEMIRGLVKFGNIMVKQIMCPRMDMAAVDIALNYEQLQEYISTCGFSRIPVYKESADKIEGVLNIKDLFPFYNKEKDFNWQQLIRTVEFIPETKLIEELLREFQLKHLHMAIVVDEYGGTAGLITMEDVIEEIVGDIHDEYDDDEKPYAQLSDTSYLFEGKISLVDFYKAIELDKDIFDEVKGESETLGGLLLNINSDLPRLGDEIIYEGYVFKIDAVNSKRILRVKVTVPENSENEK</sequence>
<dbReference type="PANTHER" id="PTHR22777:SF32">
    <property type="entry name" value="UPF0053 INNER MEMBRANE PROTEIN YFJD"/>
    <property type="match status" value="1"/>
</dbReference>
<keyword evidence="10" id="KW-1185">Reference proteome</keyword>
<evidence type="ECO:0000313" key="10">
    <source>
        <dbReference type="Proteomes" id="UP000001822"/>
    </source>
</evidence>
<dbReference type="InterPro" id="IPR036318">
    <property type="entry name" value="FAD-bd_PCMH-like_sf"/>
</dbReference>
<dbReference type="Gene3D" id="3.10.580.10">
    <property type="entry name" value="CBS-domain"/>
    <property type="match status" value="1"/>
</dbReference>
<protein>
    <submittedName>
        <fullName evidence="9">Hemolysin-related protein, with CBS domain gliding motility protein</fullName>
    </submittedName>
</protein>
<dbReference type="EMBL" id="CP000383">
    <property type="protein sequence ID" value="ABG60917.1"/>
    <property type="molecule type" value="Genomic_DNA"/>
</dbReference>
<feature type="coiled-coil region" evidence="7">
    <location>
        <begin position="29"/>
        <end position="56"/>
    </location>
</feature>
<dbReference type="InterPro" id="IPR044751">
    <property type="entry name" value="Ion_transp-like_CBS"/>
</dbReference>
<dbReference type="PROSITE" id="PS51371">
    <property type="entry name" value="CBS"/>
    <property type="match status" value="1"/>
</dbReference>
<keyword evidence="3" id="KW-1003">Cell membrane</keyword>
<dbReference type="FunFam" id="3.10.580.10:FF:000002">
    <property type="entry name" value="Magnesium/cobalt efflux protein CorC"/>
    <property type="match status" value="1"/>
</dbReference>
<dbReference type="Pfam" id="PF00571">
    <property type="entry name" value="CBS"/>
    <property type="match status" value="1"/>
</dbReference>
<dbReference type="Proteomes" id="UP000001822">
    <property type="component" value="Chromosome"/>
</dbReference>
<evidence type="ECO:0000313" key="9">
    <source>
        <dbReference type="EMBL" id="ABG60917.1"/>
    </source>
</evidence>
<gene>
    <name evidence="9" type="ordered locus">CHU_3684</name>
</gene>
<accession>A0A6N4SWB5</accession>
<evidence type="ECO:0000256" key="6">
    <source>
        <dbReference type="PROSITE-ProRule" id="PRU00703"/>
    </source>
</evidence>
<evidence type="ECO:0000256" key="1">
    <source>
        <dbReference type="ARBA" id="ARBA00004651"/>
    </source>
</evidence>
<proteinExistence type="inferred from homology"/>
<dbReference type="SMART" id="SM01091">
    <property type="entry name" value="CorC_HlyC"/>
    <property type="match status" value="1"/>
</dbReference>
<dbReference type="CDD" id="cd04590">
    <property type="entry name" value="CBS_pair_CorC_HlyC_assoc"/>
    <property type="match status" value="1"/>
</dbReference>
<keyword evidence="4" id="KW-0677">Repeat</keyword>
<evidence type="ECO:0000256" key="4">
    <source>
        <dbReference type="ARBA" id="ARBA00022737"/>
    </source>
</evidence>
<keyword evidence="3" id="KW-0472">Membrane</keyword>
<feature type="domain" description="CBS" evidence="8">
    <location>
        <begin position="138"/>
        <end position="195"/>
    </location>
</feature>
<comment type="similarity">
    <text evidence="2">Belongs to the UPF0053 family.</text>
</comment>
<comment type="subcellular location">
    <subcellularLocation>
        <location evidence="1">Cell membrane</location>
        <topology evidence="1">Multi-pass membrane protein</topology>
    </subcellularLocation>
</comment>
<dbReference type="GO" id="GO:0005886">
    <property type="term" value="C:plasma membrane"/>
    <property type="evidence" value="ECO:0007669"/>
    <property type="project" value="UniProtKB-SubCell"/>
</dbReference>
<evidence type="ECO:0000256" key="5">
    <source>
        <dbReference type="ARBA" id="ARBA00023122"/>
    </source>
</evidence>
<evidence type="ECO:0000256" key="2">
    <source>
        <dbReference type="ARBA" id="ARBA00006337"/>
    </source>
</evidence>
<evidence type="ECO:0000259" key="8">
    <source>
        <dbReference type="PROSITE" id="PS51371"/>
    </source>
</evidence>
<reference evidence="9 10" key="1">
    <citation type="journal article" date="2007" name="Appl. Environ. Microbiol.">
        <title>Genome sequence of the cellulolytic gliding bacterium Cytophaga hutchinsonii.</title>
        <authorList>
            <person name="Xie G."/>
            <person name="Bruce D.C."/>
            <person name="Challacombe J.F."/>
            <person name="Chertkov O."/>
            <person name="Detter J.C."/>
            <person name="Gilna P."/>
            <person name="Han C.S."/>
            <person name="Lucas S."/>
            <person name="Misra M."/>
            <person name="Myers G.L."/>
            <person name="Richardson P."/>
            <person name="Tapia R."/>
            <person name="Thayer N."/>
            <person name="Thompson L.S."/>
            <person name="Brettin T.S."/>
            <person name="Henrissat B."/>
            <person name="Wilson D.B."/>
            <person name="McBride M.J."/>
        </authorList>
    </citation>
    <scope>NUCLEOTIDE SEQUENCE [LARGE SCALE GENOMIC DNA]</scope>
    <source>
        <strain evidence="10">ATCC 33406 / DSM 1761 / CIP 103989 / NBRC 15051 / NCIMB 9469 / D465</strain>
    </source>
</reference>
<dbReference type="PANTHER" id="PTHR22777">
    <property type="entry name" value="HEMOLYSIN-RELATED"/>
    <property type="match status" value="1"/>
</dbReference>
<dbReference type="SUPFAM" id="SSF56176">
    <property type="entry name" value="FAD-binding/transporter-associated domain-like"/>
    <property type="match status" value="1"/>
</dbReference>
<name>A0A6N4SWB5_CYTH3</name>
<evidence type="ECO:0000256" key="7">
    <source>
        <dbReference type="SAM" id="Coils"/>
    </source>
</evidence>
<dbReference type="Gene3D" id="3.30.465.10">
    <property type="match status" value="1"/>
</dbReference>
<dbReference type="RefSeq" id="WP_011587022.1">
    <property type="nucleotide sequence ID" value="NC_008255.1"/>
</dbReference>
<dbReference type="InterPro" id="IPR016169">
    <property type="entry name" value="FAD-bd_PCMH_sub2"/>
</dbReference>
<dbReference type="KEGG" id="chu:CHU_3684"/>
<dbReference type="OrthoDB" id="9798188at2"/>
<keyword evidence="7" id="KW-0175">Coiled coil</keyword>
<dbReference type="GO" id="GO:0050660">
    <property type="term" value="F:flavin adenine dinucleotide binding"/>
    <property type="evidence" value="ECO:0007669"/>
    <property type="project" value="InterPro"/>
</dbReference>
<dbReference type="InterPro" id="IPR046342">
    <property type="entry name" value="CBS_dom_sf"/>
</dbReference>
<dbReference type="AlphaFoldDB" id="A0A6N4SWB5"/>
<organism evidence="9 10">
    <name type="scientific">Cytophaga hutchinsonii (strain ATCC 33406 / DSM 1761 / CIP 103989 / NBRC 15051 / NCIMB 9469 / D465)</name>
    <dbReference type="NCBI Taxonomy" id="269798"/>
    <lineage>
        <taxon>Bacteria</taxon>
        <taxon>Pseudomonadati</taxon>
        <taxon>Bacteroidota</taxon>
        <taxon>Cytophagia</taxon>
        <taxon>Cytophagales</taxon>
        <taxon>Cytophagaceae</taxon>
        <taxon>Cytophaga</taxon>
    </lineage>
</organism>
<dbReference type="SUPFAM" id="SSF54631">
    <property type="entry name" value="CBS-domain pair"/>
    <property type="match status" value="1"/>
</dbReference>
<keyword evidence="5 6" id="KW-0129">CBS domain</keyword>